<comment type="caution">
    <text evidence="1">The sequence shown here is derived from an EMBL/GenBank/DDBJ whole genome shotgun (WGS) entry which is preliminary data.</text>
</comment>
<gene>
    <name evidence="1" type="ORF">V8Z71_24160</name>
</gene>
<dbReference type="EMBL" id="JBANDX010000191">
    <property type="protein sequence ID" value="MEL0611377.1"/>
    <property type="molecule type" value="Genomic_DNA"/>
</dbReference>
<proteinExistence type="predicted"/>
<protein>
    <submittedName>
        <fullName evidence="1">NADH oxidase</fullName>
    </submittedName>
</protein>
<accession>A0ABU9FYR6</accession>
<name>A0ABU9FYR6_9VIBR</name>
<sequence length="50" mass="5679">KMAMVGLVWYELQMWRIAAGKNADPKFSALSVVIKTILSAGWHAYNKRRA</sequence>
<keyword evidence="2" id="KW-1185">Reference proteome</keyword>
<reference evidence="1 2" key="1">
    <citation type="submission" date="2024-02" db="EMBL/GenBank/DDBJ databases">
        <title>Bacteria isolated from the canopy kelp, Nereocystis luetkeana.</title>
        <authorList>
            <person name="Pfister C.A."/>
            <person name="Younker I.T."/>
            <person name="Light S.H."/>
        </authorList>
    </citation>
    <scope>NUCLEOTIDE SEQUENCE [LARGE SCALE GENOMIC DNA]</scope>
    <source>
        <strain evidence="1 2">TI.1.15</strain>
    </source>
</reference>
<feature type="non-terminal residue" evidence="1">
    <location>
        <position position="1"/>
    </location>
</feature>
<evidence type="ECO:0000313" key="1">
    <source>
        <dbReference type="EMBL" id="MEL0611377.1"/>
    </source>
</evidence>
<organism evidence="1 2">
    <name type="scientific">Vibrio echinoideorum</name>
    <dbReference type="NCBI Taxonomy" id="2100116"/>
    <lineage>
        <taxon>Bacteria</taxon>
        <taxon>Pseudomonadati</taxon>
        <taxon>Pseudomonadota</taxon>
        <taxon>Gammaproteobacteria</taxon>
        <taxon>Vibrionales</taxon>
        <taxon>Vibrionaceae</taxon>
        <taxon>Vibrio</taxon>
    </lineage>
</organism>
<dbReference type="Proteomes" id="UP001377160">
    <property type="component" value="Unassembled WGS sequence"/>
</dbReference>
<evidence type="ECO:0000313" key="2">
    <source>
        <dbReference type="Proteomes" id="UP001377160"/>
    </source>
</evidence>